<evidence type="ECO:0000313" key="3">
    <source>
        <dbReference type="Proteomes" id="UP001153269"/>
    </source>
</evidence>
<keyword evidence="3" id="KW-1185">Reference proteome</keyword>
<dbReference type="Proteomes" id="UP001153269">
    <property type="component" value="Unassembled WGS sequence"/>
</dbReference>
<accession>A0A9N7UAF5</accession>
<gene>
    <name evidence="2" type="ORF">PLEPLA_LOCUS14729</name>
</gene>
<sequence>MAPPTNNRNVDRSEGLADKDRRRVTDAGSEAFILPQSAYGCPETCALSSIAVSTGRNRLQRAGARARQCYNAPQSGSLHGIRASDQYMNCIDVDDKPMSLIKYRIAVVQQMSN</sequence>
<organism evidence="2 3">
    <name type="scientific">Pleuronectes platessa</name>
    <name type="common">European plaice</name>
    <dbReference type="NCBI Taxonomy" id="8262"/>
    <lineage>
        <taxon>Eukaryota</taxon>
        <taxon>Metazoa</taxon>
        <taxon>Chordata</taxon>
        <taxon>Craniata</taxon>
        <taxon>Vertebrata</taxon>
        <taxon>Euteleostomi</taxon>
        <taxon>Actinopterygii</taxon>
        <taxon>Neopterygii</taxon>
        <taxon>Teleostei</taxon>
        <taxon>Neoteleostei</taxon>
        <taxon>Acanthomorphata</taxon>
        <taxon>Carangaria</taxon>
        <taxon>Pleuronectiformes</taxon>
        <taxon>Pleuronectoidei</taxon>
        <taxon>Pleuronectidae</taxon>
        <taxon>Pleuronectes</taxon>
    </lineage>
</organism>
<feature type="compositionally biased region" description="Basic and acidic residues" evidence="1">
    <location>
        <begin position="9"/>
        <end position="23"/>
    </location>
</feature>
<dbReference type="AlphaFoldDB" id="A0A9N7UAF5"/>
<dbReference type="EMBL" id="CADEAL010000916">
    <property type="protein sequence ID" value="CAB1426791.1"/>
    <property type="molecule type" value="Genomic_DNA"/>
</dbReference>
<comment type="caution">
    <text evidence="2">The sequence shown here is derived from an EMBL/GenBank/DDBJ whole genome shotgun (WGS) entry which is preliminary data.</text>
</comment>
<evidence type="ECO:0000256" key="1">
    <source>
        <dbReference type="SAM" id="MobiDB-lite"/>
    </source>
</evidence>
<protein>
    <submittedName>
        <fullName evidence="2">Uncharacterized protein</fullName>
    </submittedName>
</protein>
<feature type="region of interest" description="Disordered" evidence="1">
    <location>
        <begin position="1"/>
        <end position="23"/>
    </location>
</feature>
<reference evidence="2" key="1">
    <citation type="submission" date="2020-03" db="EMBL/GenBank/DDBJ databases">
        <authorList>
            <person name="Weist P."/>
        </authorList>
    </citation>
    <scope>NUCLEOTIDE SEQUENCE</scope>
</reference>
<proteinExistence type="predicted"/>
<name>A0A9N7UAF5_PLEPL</name>
<evidence type="ECO:0000313" key="2">
    <source>
        <dbReference type="EMBL" id="CAB1426791.1"/>
    </source>
</evidence>